<keyword evidence="3" id="KW-1185">Reference proteome</keyword>
<dbReference type="AlphaFoldDB" id="A0A563VL10"/>
<proteinExistence type="predicted"/>
<dbReference type="InterPro" id="IPR008984">
    <property type="entry name" value="SMAD_FHA_dom_sf"/>
</dbReference>
<evidence type="ECO:0000313" key="3">
    <source>
        <dbReference type="Proteomes" id="UP000320055"/>
    </source>
</evidence>
<dbReference type="RefSeq" id="WP_144869980.1">
    <property type="nucleotide sequence ID" value="NZ_LR213886.1"/>
</dbReference>
<feature type="domain" description="FHA" evidence="1">
    <location>
        <begin position="32"/>
        <end position="91"/>
    </location>
</feature>
<dbReference type="OrthoDB" id="510956at2"/>
<evidence type="ECO:0000259" key="1">
    <source>
        <dbReference type="PROSITE" id="PS50006"/>
    </source>
</evidence>
<name>A0A563VL10_9CYAN</name>
<reference evidence="2 3" key="1">
    <citation type="submission" date="2019-01" db="EMBL/GenBank/DDBJ databases">
        <authorList>
            <person name="Brito A."/>
        </authorList>
    </citation>
    <scope>NUCLEOTIDE SEQUENCE [LARGE SCALE GENOMIC DNA]</scope>
    <source>
        <strain evidence="2">1</strain>
    </source>
</reference>
<organism evidence="2 3">
    <name type="scientific">Hyella patelloides LEGE 07179</name>
    <dbReference type="NCBI Taxonomy" id="945734"/>
    <lineage>
        <taxon>Bacteria</taxon>
        <taxon>Bacillati</taxon>
        <taxon>Cyanobacteriota</taxon>
        <taxon>Cyanophyceae</taxon>
        <taxon>Pleurocapsales</taxon>
        <taxon>Hyellaceae</taxon>
        <taxon>Hyella</taxon>
    </lineage>
</organism>
<dbReference type="SMART" id="SM00240">
    <property type="entry name" value="FHA"/>
    <property type="match status" value="1"/>
</dbReference>
<dbReference type="EMBL" id="CAACVJ010000040">
    <property type="protein sequence ID" value="VEP12111.1"/>
    <property type="molecule type" value="Genomic_DNA"/>
</dbReference>
<dbReference type="Gene3D" id="2.60.200.20">
    <property type="match status" value="1"/>
</dbReference>
<protein>
    <recommendedName>
        <fullName evidence="1">FHA domain-containing protein</fullName>
    </recommendedName>
</protein>
<dbReference type="PROSITE" id="PS50006">
    <property type="entry name" value="FHA_DOMAIN"/>
    <property type="match status" value="1"/>
</dbReference>
<dbReference type="Proteomes" id="UP000320055">
    <property type="component" value="Unassembled WGS sequence"/>
</dbReference>
<dbReference type="Pfam" id="PF00498">
    <property type="entry name" value="FHA"/>
    <property type="match status" value="1"/>
</dbReference>
<dbReference type="SUPFAM" id="SSF49879">
    <property type="entry name" value="SMAD/FHA domain"/>
    <property type="match status" value="1"/>
</dbReference>
<accession>A0A563VL10</accession>
<gene>
    <name evidence="2" type="ORF">H1P_1340011</name>
</gene>
<evidence type="ECO:0000313" key="2">
    <source>
        <dbReference type="EMBL" id="VEP12111.1"/>
    </source>
</evidence>
<dbReference type="InterPro" id="IPR000253">
    <property type="entry name" value="FHA_dom"/>
</dbReference>
<sequence length="146" mass="16247">MAAKPAKHRQEHVLIVVDGKGQKEIVLTRATYSLGRGVGCDIHIQSQFVSRHHATLFKKVGKDGEAYYRIIDGDSLGKVSVNGLLVNNHKVLFHDLKDGDKVVFGPQVSAVYQNRQYDIFPTIPPDDPFDITLIDPAMIECDSDMD</sequence>